<dbReference type="EMBL" id="BAAAQB010000026">
    <property type="protein sequence ID" value="GAA2134117.1"/>
    <property type="molecule type" value="Genomic_DNA"/>
</dbReference>
<name>A0ABN2YYQ1_9MICC</name>
<evidence type="ECO:0000313" key="4">
    <source>
        <dbReference type="Proteomes" id="UP001500102"/>
    </source>
</evidence>
<comment type="caution">
    <text evidence="3">The sequence shown here is derived from an EMBL/GenBank/DDBJ whole genome shotgun (WGS) entry which is preliminary data.</text>
</comment>
<dbReference type="Pfam" id="PF22058">
    <property type="entry name" value="X25_BaPul_like"/>
    <property type="match status" value="1"/>
</dbReference>
<gene>
    <name evidence="3" type="ORF">GCM10009825_17500</name>
</gene>
<dbReference type="CDD" id="cd12962">
    <property type="entry name" value="X25_BaPul_like"/>
    <property type="match status" value="1"/>
</dbReference>
<accession>A0ABN2YYQ1</accession>
<dbReference type="Proteomes" id="UP001500102">
    <property type="component" value="Unassembled WGS sequence"/>
</dbReference>
<evidence type="ECO:0000313" key="3">
    <source>
        <dbReference type="EMBL" id="GAA2134117.1"/>
    </source>
</evidence>
<keyword evidence="4" id="KW-1185">Reference proteome</keyword>
<feature type="domain" description="Amylopullulanase X25" evidence="2">
    <location>
        <begin position="216"/>
        <end position="304"/>
    </location>
</feature>
<dbReference type="Gene3D" id="2.60.40.10">
    <property type="entry name" value="Immunoglobulins"/>
    <property type="match status" value="1"/>
</dbReference>
<reference evidence="3 4" key="1">
    <citation type="journal article" date="2019" name="Int. J. Syst. Evol. Microbiol.">
        <title>The Global Catalogue of Microorganisms (GCM) 10K type strain sequencing project: providing services to taxonomists for standard genome sequencing and annotation.</title>
        <authorList>
            <consortium name="The Broad Institute Genomics Platform"/>
            <consortium name="The Broad Institute Genome Sequencing Center for Infectious Disease"/>
            <person name="Wu L."/>
            <person name="Ma J."/>
        </authorList>
    </citation>
    <scope>NUCLEOTIDE SEQUENCE [LARGE SCALE GENOMIC DNA]</scope>
    <source>
        <strain evidence="3 4">JCM 15921</strain>
    </source>
</reference>
<proteinExistence type="predicted"/>
<dbReference type="RefSeq" id="WP_344364456.1">
    <property type="nucleotide sequence ID" value="NZ_BAAAQB010000026.1"/>
</dbReference>
<protein>
    <recommendedName>
        <fullName evidence="2">Amylopullulanase X25 domain-containing protein</fullName>
    </recommendedName>
</protein>
<organism evidence="3 4">
    <name type="scientific">Arthrobacter humicola</name>
    <dbReference type="NCBI Taxonomy" id="409291"/>
    <lineage>
        <taxon>Bacteria</taxon>
        <taxon>Bacillati</taxon>
        <taxon>Actinomycetota</taxon>
        <taxon>Actinomycetes</taxon>
        <taxon>Micrococcales</taxon>
        <taxon>Micrococcaceae</taxon>
        <taxon>Arthrobacter</taxon>
    </lineage>
</organism>
<dbReference type="InterPro" id="IPR054409">
    <property type="entry name" value="X25_BaPul-like"/>
</dbReference>
<feature type="compositionally biased region" description="Low complexity" evidence="1">
    <location>
        <begin position="122"/>
        <end position="156"/>
    </location>
</feature>
<evidence type="ECO:0000256" key="1">
    <source>
        <dbReference type="SAM" id="MobiDB-lite"/>
    </source>
</evidence>
<evidence type="ECO:0000259" key="2">
    <source>
        <dbReference type="Pfam" id="PF22058"/>
    </source>
</evidence>
<feature type="region of interest" description="Disordered" evidence="1">
    <location>
        <begin position="106"/>
        <end position="157"/>
    </location>
</feature>
<sequence length="309" mass="32164">MGANTAENTNLRLKAVLDVLSEEVWTGEKLNAGAVLGEAIVRVPLNDHERELLSGGIPRGHKTLTSATAKLVKAGWLVKGRSGWSITDDGQRATVAFAEPGAFAEALDGGTPVPAGTPLPSAPAEKPAAKSPAKTAAKATAKTAAKAEKAPSTAGKVADKAAKLVEEAVAPVAKAVRKRKPAAKAPAAEAPTAVSAAPAAEAPAVSTETIEQPEAVAVAGDFNILLGAPANWAPQYDEVQMELDLVDQLWKIAADIPAGFYTFKIALNRSWDENYGAFGTFDGPNHEVHHDGGVLVIQYDHRTRDIVLP</sequence>
<dbReference type="InterPro" id="IPR013783">
    <property type="entry name" value="Ig-like_fold"/>
</dbReference>